<accession>A0ACB9RIK3</accession>
<name>A0ACB9RIK3_9MYRT</name>
<evidence type="ECO:0000313" key="2">
    <source>
        <dbReference type="Proteomes" id="UP001057402"/>
    </source>
</evidence>
<dbReference type="EMBL" id="CM042883">
    <property type="protein sequence ID" value="KAI4378684.1"/>
    <property type="molecule type" value="Genomic_DNA"/>
</dbReference>
<keyword evidence="2" id="KW-1185">Reference proteome</keyword>
<comment type="caution">
    <text evidence="1">The sequence shown here is derived from an EMBL/GenBank/DDBJ whole genome shotgun (WGS) entry which is preliminary data.</text>
</comment>
<protein>
    <submittedName>
        <fullName evidence="1">Uncharacterized protein</fullName>
    </submittedName>
</protein>
<organism evidence="1 2">
    <name type="scientific">Melastoma candidum</name>
    <dbReference type="NCBI Taxonomy" id="119954"/>
    <lineage>
        <taxon>Eukaryota</taxon>
        <taxon>Viridiplantae</taxon>
        <taxon>Streptophyta</taxon>
        <taxon>Embryophyta</taxon>
        <taxon>Tracheophyta</taxon>
        <taxon>Spermatophyta</taxon>
        <taxon>Magnoliopsida</taxon>
        <taxon>eudicotyledons</taxon>
        <taxon>Gunneridae</taxon>
        <taxon>Pentapetalae</taxon>
        <taxon>rosids</taxon>
        <taxon>malvids</taxon>
        <taxon>Myrtales</taxon>
        <taxon>Melastomataceae</taxon>
        <taxon>Melastomatoideae</taxon>
        <taxon>Melastomateae</taxon>
        <taxon>Melastoma</taxon>
    </lineage>
</organism>
<reference evidence="2" key="1">
    <citation type="journal article" date="2023" name="Front. Plant Sci.">
        <title>Chromosomal-level genome assembly of Melastoma candidum provides insights into trichome evolution.</title>
        <authorList>
            <person name="Zhong Y."/>
            <person name="Wu W."/>
            <person name="Sun C."/>
            <person name="Zou P."/>
            <person name="Liu Y."/>
            <person name="Dai S."/>
            <person name="Zhou R."/>
        </authorList>
    </citation>
    <scope>NUCLEOTIDE SEQUENCE [LARGE SCALE GENOMIC DNA]</scope>
</reference>
<gene>
    <name evidence="1" type="ORF">MLD38_016128</name>
</gene>
<evidence type="ECO:0000313" key="1">
    <source>
        <dbReference type="EMBL" id="KAI4378684.1"/>
    </source>
</evidence>
<dbReference type="Proteomes" id="UP001057402">
    <property type="component" value="Chromosome 4"/>
</dbReference>
<proteinExistence type="predicted"/>
<sequence>MVMVHFLLLLLPVALSQLVGTSSDLQPQLVLSKGFSASPSSRFDPFLSLLTDPLGNFSLGFLRVDRTGLSLVVLHAPSSLPVWTTCQGPGSLSPWSGRTELRFNGSLVLSDSSSGEVYWSAGAIGDRVVLLSNSNLQIQRLAKNGKTVGSFDVVWQSFGFPSDTLVEGQSFSHDMSLTSTGGQYSMRLGTDFIGLYANFGGGEAYGQMYWKHKALEVKAEIMADGGPIFVRVEQDGYLAMYQNGTVPVDVEPFSTFHRSISTFHLLRLEPDGNLKAYYWTGTSWNVDYQAINEFCELPSPCGPYGLCKPGEEGCSCLDNHTDHSSGPCTGPISTDLCTSSSRFSVLRRKCIELPYKELMAYQTALSPEECEHACESNCSCWGTVYNNVSKFCYPLHYPVQTLLSVGDENKLGYFKMVATDPHHKESRRTGFKGAHVLTQVLAGIATAGMITGYRAWSQRKGRGRKWYKDIGSDSLGSMEFELTGTS</sequence>